<organism evidence="1 2">
    <name type="scientific">Limosilactobacillus ingluviei DSM 15946</name>
    <dbReference type="NCBI Taxonomy" id="1423760"/>
    <lineage>
        <taxon>Bacteria</taxon>
        <taxon>Bacillati</taxon>
        <taxon>Bacillota</taxon>
        <taxon>Bacilli</taxon>
        <taxon>Lactobacillales</taxon>
        <taxon>Lactobacillaceae</taxon>
        <taxon>Limosilactobacillus</taxon>
    </lineage>
</organism>
<proteinExistence type="predicted"/>
<protein>
    <submittedName>
        <fullName evidence="1">Uncharacterized protein</fullName>
    </submittedName>
</protein>
<dbReference type="PATRIC" id="fig|1423760.3.peg.1639"/>
<name>A0A0R1U8T5_9LACO</name>
<dbReference type="EMBL" id="AZFK01000042">
    <property type="protein sequence ID" value="KRL89724.1"/>
    <property type="molecule type" value="Genomic_DNA"/>
</dbReference>
<evidence type="ECO:0000313" key="2">
    <source>
        <dbReference type="Proteomes" id="UP000050816"/>
    </source>
</evidence>
<evidence type="ECO:0000313" key="1">
    <source>
        <dbReference type="EMBL" id="KRL89724.1"/>
    </source>
</evidence>
<gene>
    <name evidence="1" type="ORF">FC43_GL001566</name>
</gene>
<sequence>MDSYEISLVGFCFNLLEKFMFLGCRYGLMMPSPTTILKQLFDTLCFVSIHPTLKCTLWSASNL</sequence>
<comment type="caution">
    <text evidence="1">The sequence shown here is derived from an EMBL/GenBank/DDBJ whole genome shotgun (WGS) entry which is preliminary data.</text>
</comment>
<dbReference type="AlphaFoldDB" id="A0A0R1U8T5"/>
<reference evidence="1 2" key="1">
    <citation type="journal article" date="2015" name="Genome Announc.">
        <title>Expanding the biotechnology potential of lactobacilli through comparative genomics of 213 strains and associated genera.</title>
        <authorList>
            <person name="Sun Z."/>
            <person name="Harris H.M."/>
            <person name="McCann A."/>
            <person name="Guo C."/>
            <person name="Argimon S."/>
            <person name="Zhang W."/>
            <person name="Yang X."/>
            <person name="Jeffery I.B."/>
            <person name="Cooney J.C."/>
            <person name="Kagawa T.F."/>
            <person name="Liu W."/>
            <person name="Song Y."/>
            <person name="Salvetti E."/>
            <person name="Wrobel A."/>
            <person name="Rasinkangas P."/>
            <person name="Parkhill J."/>
            <person name="Rea M.C."/>
            <person name="O'Sullivan O."/>
            <person name="Ritari J."/>
            <person name="Douillard F.P."/>
            <person name="Paul Ross R."/>
            <person name="Yang R."/>
            <person name="Briner A.E."/>
            <person name="Felis G.E."/>
            <person name="de Vos W.M."/>
            <person name="Barrangou R."/>
            <person name="Klaenhammer T.R."/>
            <person name="Caufield P.W."/>
            <person name="Cui Y."/>
            <person name="Zhang H."/>
            <person name="O'Toole P.W."/>
        </authorList>
    </citation>
    <scope>NUCLEOTIDE SEQUENCE [LARGE SCALE GENOMIC DNA]</scope>
    <source>
        <strain evidence="1 2">DSM 15946</strain>
    </source>
</reference>
<accession>A0A0R1U8T5</accession>
<dbReference type="Proteomes" id="UP000050816">
    <property type="component" value="Unassembled WGS sequence"/>
</dbReference>